<reference evidence="3" key="1">
    <citation type="submission" date="2015-09" db="EMBL/GenBank/DDBJ databases">
        <authorList>
            <consortium name="Pathogen Informatics"/>
        </authorList>
    </citation>
    <scope>NUCLEOTIDE SEQUENCE [LARGE SCALE GENOMIC DNA]</scope>
    <source>
        <strain evidence="3">Lake Konstanz</strain>
    </source>
</reference>
<protein>
    <submittedName>
        <fullName evidence="2">Uncharacterized protein</fullName>
    </submittedName>
</protein>
<dbReference type="AlphaFoldDB" id="A0A0S4JME7"/>
<evidence type="ECO:0000256" key="1">
    <source>
        <dbReference type="SAM" id="MobiDB-lite"/>
    </source>
</evidence>
<evidence type="ECO:0000313" key="3">
    <source>
        <dbReference type="Proteomes" id="UP000051952"/>
    </source>
</evidence>
<organism evidence="2 3">
    <name type="scientific">Bodo saltans</name>
    <name type="common">Flagellated protozoan</name>
    <dbReference type="NCBI Taxonomy" id="75058"/>
    <lineage>
        <taxon>Eukaryota</taxon>
        <taxon>Discoba</taxon>
        <taxon>Euglenozoa</taxon>
        <taxon>Kinetoplastea</taxon>
        <taxon>Metakinetoplastina</taxon>
        <taxon>Eubodonida</taxon>
        <taxon>Bodonidae</taxon>
        <taxon>Bodo</taxon>
    </lineage>
</organism>
<proteinExistence type="predicted"/>
<accession>A0A0S4JME7</accession>
<dbReference type="Proteomes" id="UP000051952">
    <property type="component" value="Unassembled WGS sequence"/>
</dbReference>
<keyword evidence="3" id="KW-1185">Reference proteome</keyword>
<dbReference type="VEuPathDB" id="TriTrypDB:BSAL_31815"/>
<feature type="region of interest" description="Disordered" evidence="1">
    <location>
        <begin position="79"/>
        <end position="107"/>
    </location>
</feature>
<gene>
    <name evidence="2" type="ORF">BSAL_31815</name>
</gene>
<name>A0A0S4JME7_BODSA</name>
<evidence type="ECO:0000313" key="2">
    <source>
        <dbReference type="EMBL" id="CUG91388.1"/>
    </source>
</evidence>
<dbReference type="EMBL" id="CYKH01001916">
    <property type="protein sequence ID" value="CUG91388.1"/>
    <property type="molecule type" value="Genomic_DNA"/>
</dbReference>
<sequence length="387" mass="41574">MSTPKKEAFQRSGGLSSGHVSLRFIKKLAFVFLEREAPLLAEPLIPRHHQQQHVRGVGSVGMPVLEVILELDQNLRHAPVNENNDGVPLHGGDSVGDGGARRKKDVAQKAVWDVPPRYERLREEQKAHRLAQTRVAVEASRAPWGGGATSMTNPGTTATAVAQSLAGGAGGPVMRSGPVASSRQMNTSAATFPSDVNPSDLVTLEDPNHLRELHLAMGGAVDISAEDLLRQPPHVAAYRLLKLSDCPMPIQEQSRIDDAWLFRSIAEIAQEHQSLSEQSMLSSAAAPQLSSPEFYSQVVENAIASVKSRLFLCWCQLFGDGGKTLLFSDAVVMELPQHAGQHDAGGSQAQPISLTVSRDVGASTTPINNNPNESTTHLYTSICPGSF</sequence>